<evidence type="ECO:0000313" key="4">
    <source>
        <dbReference type="Proteomes" id="UP000717328"/>
    </source>
</evidence>
<accession>A0A9P7GHA2</accession>
<dbReference type="InterPro" id="IPR011009">
    <property type="entry name" value="Kinase-like_dom_sf"/>
</dbReference>
<protein>
    <recommendedName>
        <fullName evidence="2">Aminoglycoside phosphotransferase domain-containing protein</fullName>
    </recommendedName>
</protein>
<dbReference type="InterPro" id="IPR002575">
    <property type="entry name" value="Aminoglycoside_PTrfase"/>
</dbReference>
<name>A0A9P7GHA2_9AGAR</name>
<feature type="chain" id="PRO_5040467796" description="Aminoglycoside phosphotransferase domain-containing protein" evidence="1">
    <location>
        <begin position="21"/>
        <end position="275"/>
    </location>
</feature>
<dbReference type="SUPFAM" id="SSF56112">
    <property type="entry name" value="Protein kinase-like (PK-like)"/>
    <property type="match status" value="1"/>
</dbReference>
<dbReference type="PANTHER" id="PTHR21310:SF15">
    <property type="entry name" value="AMINOGLYCOSIDE PHOSPHOTRANSFERASE DOMAIN-CONTAINING PROTEIN"/>
    <property type="match status" value="1"/>
</dbReference>
<reference evidence="3" key="1">
    <citation type="submission" date="2021-02" db="EMBL/GenBank/DDBJ databases">
        <authorList>
            <person name="Nieuwenhuis M."/>
            <person name="Van De Peppel L.J.J."/>
        </authorList>
    </citation>
    <scope>NUCLEOTIDE SEQUENCE</scope>
    <source>
        <strain evidence="3">D49</strain>
    </source>
</reference>
<comment type="caution">
    <text evidence="3">The sequence shown here is derived from an EMBL/GenBank/DDBJ whole genome shotgun (WGS) entry which is preliminary data.</text>
</comment>
<dbReference type="AlphaFoldDB" id="A0A9P7GHA2"/>
<dbReference type="Proteomes" id="UP000717328">
    <property type="component" value="Unassembled WGS sequence"/>
</dbReference>
<feature type="domain" description="Aminoglycoside phosphotransferase" evidence="2">
    <location>
        <begin position="56"/>
        <end position="231"/>
    </location>
</feature>
<dbReference type="CDD" id="cd05120">
    <property type="entry name" value="APH_ChoK_like"/>
    <property type="match status" value="1"/>
</dbReference>
<dbReference type="PANTHER" id="PTHR21310">
    <property type="entry name" value="AMINOGLYCOSIDE PHOSPHOTRANSFERASE-RELATED-RELATED"/>
    <property type="match status" value="1"/>
</dbReference>
<keyword evidence="4" id="KW-1185">Reference proteome</keyword>
<sequence>MSRILLPLWLSLPSALRLRAYQALVKIGDLLYEFNGSPKCFRLPFGLYAKFGHNVLMAEANVMRYLKAHTTMLIPSVIDAIPIPSGAFIVMTRLDGEPLMGRLQEMSKQQLTAFAEDLKSNFDQLRAVPQPKNGPRISGWGGGNLRAGRIESNRIGPFSTERDLYDYMISMSHLERQEHLKAVARESHSTPHQLVLSHGDIHTTNILVDRNNRFSGLIDWECCAWMPDYWDWTCSNYPCGKEGYPEWKFVMDTVFGTYPDALKVEQELWKYNDPW</sequence>
<evidence type="ECO:0000313" key="3">
    <source>
        <dbReference type="EMBL" id="KAG5649986.1"/>
    </source>
</evidence>
<dbReference type="Gene3D" id="3.90.1200.10">
    <property type="match status" value="1"/>
</dbReference>
<evidence type="ECO:0000259" key="2">
    <source>
        <dbReference type="Pfam" id="PF01636"/>
    </source>
</evidence>
<organism evidence="3 4">
    <name type="scientific">Sphagnurus paluster</name>
    <dbReference type="NCBI Taxonomy" id="117069"/>
    <lineage>
        <taxon>Eukaryota</taxon>
        <taxon>Fungi</taxon>
        <taxon>Dikarya</taxon>
        <taxon>Basidiomycota</taxon>
        <taxon>Agaricomycotina</taxon>
        <taxon>Agaricomycetes</taxon>
        <taxon>Agaricomycetidae</taxon>
        <taxon>Agaricales</taxon>
        <taxon>Tricholomatineae</taxon>
        <taxon>Lyophyllaceae</taxon>
        <taxon>Sphagnurus</taxon>
    </lineage>
</organism>
<dbReference type="EMBL" id="JABCKI010000602">
    <property type="protein sequence ID" value="KAG5649986.1"/>
    <property type="molecule type" value="Genomic_DNA"/>
</dbReference>
<proteinExistence type="predicted"/>
<keyword evidence="1" id="KW-0732">Signal</keyword>
<evidence type="ECO:0000256" key="1">
    <source>
        <dbReference type="SAM" id="SignalP"/>
    </source>
</evidence>
<gene>
    <name evidence="3" type="ORF">H0H81_001204</name>
</gene>
<dbReference type="Pfam" id="PF01636">
    <property type="entry name" value="APH"/>
    <property type="match status" value="1"/>
</dbReference>
<dbReference type="InterPro" id="IPR051678">
    <property type="entry name" value="AGP_Transferase"/>
</dbReference>
<feature type="signal peptide" evidence="1">
    <location>
        <begin position="1"/>
        <end position="20"/>
    </location>
</feature>
<reference evidence="3" key="2">
    <citation type="submission" date="2021-10" db="EMBL/GenBank/DDBJ databases">
        <title>Phylogenomics reveals ancestral predisposition of the termite-cultivated fungus Termitomyces towards a domesticated lifestyle.</title>
        <authorList>
            <person name="Auxier B."/>
            <person name="Grum-Grzhimaylo A."/>
            <person name="Cardenas M.E."/>
            <person name="Lodge J.D."/>
            <person name="Laessoe T."/>
            <person name="Pedersen O."/>
            <person name="Smith M.E."/>
            <person name="Kuyper T.W."/>
            <person name="Franco-Molano E.A."/>
            <person name="Baroni T.J."/>
            <person name="Aanen D.K."/>
        </authorList>
    </citation>
    <scope>NUCLEOTIDE SEQUENCE</scope>
    <source>
        <strain evidence="3">D49</strain>
    </source>
</reference>
<dbReference type="OrthoDB" id="5404599at2759"/>